<dbReference type="PROSITE" id="PS50943">
    <property type="entry name" value="HTH_CROC1"/>
    <property type="match status" value="1"/>
</dbReference>
<protein>
    <submittedName>
        <fullName evidence="3">Helix-turn-helix protein</fullName>
    </submittedName>
</protein>
<dbReference type="InterPro" id="IPR010982">
    <property type="entry name" value="Lambda_DNA-bd_dom_sf"/>
</dbReference>
<name>A0A062V3U9_9EURY</name>
<dbReference type="PANTHER" id="PTHR46797:SF1">
    <property type="entry name" value="METHYLPHOSPHONATE SYNTHASE"/>
    <property type="match status" value="1"/>
</dbReference>
<evidence type="ECO:0000313" key="4">
    <source>
        <dbReference type="Proteomes" id="UP000027153"/>
    </source>
</evidence>
<dbReference type="RefSeq" id="WP_048092094.1">
    <property type="nucleotide sequence ID" value="NZ_JMIY01000006.1"/>
</dbReference>
<dbReference type="PANTHER" id="PTHR46797">
    <property type="entry name" value="HTH-TYPE TRANSCRIPTIONAL REGULATOR"/>
    <property type="match status" value="1"/>
</dbReference>
<accession>A0A062V3U9</accession>
<evidence type="ECO:0000259" key="2">
    <source>
        <dbReference type="PROSITE" id="PS50943"/>
    </source>
</evidence>
<keyword evidence="4" id="KW-1185">Reference proteome</keyword>
<dbReference type="InterPro" id="IPR050807">
    <property type="entry name" value="TransReg_Diox_bact_type"/>
</dbReference>
<keyword evidence="1" id="KW-0238">DNA-binding</keyword>
<dbReference type="AlphaFoldDB" id="A0A062V3U9"/>
<dbReference type="EMBL" id="JMIY01000006">
    <property type="protein sequence ID" value="KCZ71298.1"/>
    <property type="molecule type" value="Genomic_DNA"/>
</dbReference>
<dbReference type="OrthoDB" id="371872at2157"/>
<feature type="domain" description="HTH cro/C1-type" evidence="2">
    <location>
        <begin position="7"/>
        <end position="62"/>
    </location>
</feature>
<dbReference type="SUPFAM" id="SSF47413">
    <property type="entry name" value="lambda repressor-like DNA-binding domains"/>
    <property type="match status" value="1"/>
</dbReference>
<gene>
    <name evidence="3" type="ORF">ANME2D_02500</name>
</gene>
<dbReference type="Proteomes" id="UP000027153">
    <property type="component" value="Unassembled WGS sequence"/>
</dbReference>
<evidence type="ECO:0000313" key="3">
    <source>
        <dbReference type="EMBL" id="KCZ71298.1"/>
    </source>
</evidence>
<reference evidence="3 4" key="1">
    <citation type="journal article" date="2013" name="Nature">
        <title>Anaerobic oxidation of methane coupled to nitrate reduction in a novel archaeal lineage.</title>
        <authorList>
            <person name="Haroon M.F."/>
            <person name="Hu S."/>
            <person name="Shi Y."/>
            <person name="Imelfort M."/>
            <person name="Keller J."/>
            <person name="Hugenholtz P."/>
            <person name="Yuan Z."/>
            <person name="Tyson G.W."/>
        </authorList>
    </citation>
    <scope>NUCLEOTIDE SEQUENCE [LARGE SCALE GENOMIC DNA]</scope>
    <source>
        <strain evidence="3 4">ANME-2d</strain>
    </source>
</reference>
<comment type="caution">
    <text evidence="3">The sequence shown here is derived from an EMBL/GenBank/DDBJ whole genome shotgun (WGS) entry which is preliminary data.</text>
</comment>
<proteinExistence type="predicted"/>
<organism evidence="3 4">
    <name type="scientific">Candidatus Methanoperedens nitratireducens</name>
    <dbReference type="NCBI Taxonomy" id="1392998"/>
    <lineage>
        <taxon>Archaea</taxon>
        <taxon>Methanobacteriati</taxon>
        <taxon>Methanobacteriota</taxon>
        <taxon>Stenosarchaea group</taxon>
        <taxon>Methanomicrobia</taxon>
        <taxon>Methanosarcinales</taxon>
        <taxon>ANME-2 cluster</taxon>
        <taxon>Candidatus Methanoperedentaceae</taxon>
        <taxon>Candidatus Methanoperedens</taxon>
    </lineage>
</organism>
<dbReference type="GO" id="GO:0003677">
    <property type="term" value="F:DNA binding"/>
    <property type="evidence" value="ECO:0007669"/>
    <property type="project" value="UniProtKB-KW"/>
</dbReference>
<dbReference type="GO" id="GO:0005829">
    <property type="term" value="C:cytosol"/>
    <property type="evidence" value="ECO:0007669"/>
    <property type="project" value="TreeGrafter"/>
</dbReference>
<dbReference type="GO" id="GO:0003700">
    <property type="term" value="F:DNA-binding transcription factor activity"/>
    <property type="evidence" value="ECO:0007669"/>
    <property type="project" value="TreeGrafter"/>
</dbReference>
<dbReference type="InterPro" id="IPR001387">
    <property type="entry name" value="Cro/C1-type_HTH"/>
</dbReference>
<evidence type="ECO:0000256" key="1">
    <source>
        <dbReference type="ARBA" id="ARBA00023125"/>
    </source>
</evidence>
<sequence length="115" mass="13312">MEFGQKLRKLREERGISQQELAKKLGYKSNSYIFDIENGDFIPSEDKLKKLAKALRIPFSRMKDMMLESKLEDMGIKDPRFIGMFKDYSRLGEEDKEAIAKVYLEIREAKLGAGA</sequence>
<dbReference type="Pfam" id="PF01381">
    <property type="entry name" value="HTH_3"/>
    <property type="match status" value="1"/>
</dbReference>
<dbReference type="CDD" id="cd00093">
    <property type="entry name" value="HTH_XRE"/>
    <property type="match status" value="1"/>
</dbReference>
<dbReference type="Gene3D" id="1.10.260.40">
    <property type="entry name" value="lambda repressor-like DNA-binding domains"/>
    <property type="match status" value="1"/>
</dbReference>
<dbReference type="SMART" id="SM00530">
    <property type="entry name" value="HTH_XRE"/>
    <property type="match status" value="1"/>
</dbReference>